<name>A0ABD3H3D3_9MARC</name>
<gene>
    <name evidence="1" type="ORF">R1sor_003086</name>
</gene>
<evidence type="ECO:0000313" key="2">
    <source>
        <dbReference type="Proteomes" id="UP001633002"/>
    </source>
</evidence>
<evidence type="ECO:0000313" key="1">
    <source>
        <dbReference type="EMBL" id="KAL3685064.1"/>
    </source>
</evidence>
<organism evidence="1 2">
    <name type="scientific">Riccia sorocarpa</name>
    <dbReference type="NCBI Taxonomy" id="122646"/>
    <lineage>
        <taxon>Eukaryota</taxon>
        <taxon>Viridiplantae</taxon>
        <taxon>Streptophyta</taxon>
        <taxon>Embryophyta</taxon>
        <taxon>Marchantiophyta</taxon>
        <taxon>Marchantiopsida</taxon>
        <taxon>Marchantiidae</taxon>
        <taxon>Marchantiales</taxon>
        <taxon>Ricciaceae</taxon>
        <taxon>Riccia</taxon>
    </lineage>
</organism>
<reference evidence="1 2" key="1">
    <citation type="submission" date="2024-09" db="EMBL/GenBank/DDBJ databases">
        <title>Chromosome-scale assembly of Riccia sorocarpa.</title>
        <authorList>
            <person name="Paukszto L."/>
        </authorList>
    </citation>
    <scope>NUCLEOTIDE SEQUENCE [LARGE SCALE GENOMIC DNA]</scope>
    <source>
        <strain evidence="1">LP-2024</strain>
        <tissue evidence="1">Aerial parts of the thallus</tissue>
    </source>
</reference>
<comment type="caution">
    <text evidence="1">The sequence shown here is derived from an EMBL/GenBank/DDBJ whole genome shotgun (WGS) entry which is preliminary data.</text>
</comment>
<dbReference type="Proteomes" id="UP001633002">
    <property type="component" value="Unassembled WGS sequence"/>
</dbReference>
<keyword evidence="2" id="KW-1185">Reference proteome</keyword>
<dbReference type="AlphaFoldDB" id="A0ABD3H3D3"/>
<sequence length="577" mass="62688">MRFQLSSSMKTLSGVLDLPAPSRLTKFRVTVVRQETRNFSSSFCPCASPQVYKGLRDRFVLWSEIGVHSSSWRKTPRNLPLGIRASSNFKQTDQRTGQKGGSFLGGLLKNLAKLAAGLILAAFVTATSLPYLLSWPTSRRIALDLANKTIPGTLSVRSASLGWNKPCRLEGVTLQGSDGEEVLVLPHIETRAPLWSLVLGKSGFGDVTVKSPVIDLQPHLSNGLPRLALALTPAEKLLESQTRGRKPKRPVKVPSADASLTVNVKDPKGGLNVTDGKVILPGDLAAALGNRLFMDVSLGSLATKESDELEKALDGHSGVPLRATLWSDCAQLEAVGFLQPRASKVKLIKPLKAEMDLTPAFAKFYLAQLNPLLGEILGPAVQDDDMPDIIVQLTPTNMELPSDHYKINIAPMKVTLARGQVVEGVLSLLSKQDLLKGQRNLTMQTSVIDAKLDMPGSFDCSRLDILIADKVHVATWGHMDSVDETVQMTLAIPGHSLRDLLGLKNVPPAYYLKIPVTGTFDKPRVDWKSAGIGIAQLTARERGGRLMQTFLDYVDAKEKSDVPEPVSALPWEQSGRL</sequence>
<accession>A0ABD3H3D3</accession>
<dbReference type="EMBL" id="JBJQOH010000006">
    <property type="protein sequence ID" value="KAL3685064.1"/>
    <property type="molecule type" value="Genomic_DNA"/>
</dbReference>
<protein>
    <submittedName>
        <fullName evidence="1">Uncharacterized protein</fullName>
    </submittedName>
</protein>
<proteinExistence type="predicted"/>